<dbReference type="InterPro" id="IPR006696">
    <property type="entry name" value="DUF423"/>
</dbReference>
<feature type="transmembrane region" description="Helical" evidence="6">
    <location>
        <begin position="98"/>
        <end position="121"/>
    </location>
</feature>
<gene>
    <name evidence="7" type="ORF">KK083_30330</name>
</gene>
<feature type="transmembrane region" description="Helical" evidence="6">
    <location>
        <begin position="7"/>
        <end position="28"/>
    </location>
</feature>
<dbReference type="PANTHER" id="PTHR43461:SF1">
    <property type="entry name" value="TRANSMEMBRANE PROTEIN 256"/>
    <property type="match status" value="1"/>
</dbReference>
<evidence type="ECO:0000256" key="2">
    <source>
        <dbReference type="ARBA" id="ARBA00009694"/>
    </source>
</evidence>
<name>A0AAP2GRJ2_9BACT</name>
<feature type="transmembrane region" description="Helical" evidence="6">
    <location>
        <begin position="48"/>
        <end position="65"/>
    </location>
</feature>
<evidence type="ECO:0000313" key="7">
    <source>
        <dbReference type="EMBL" id="MBT1701228.1"/>
    </source>
</evidence>
<organism evidence="7 8">
    <name type="scientific">Chryseosolibacter histidini</name>
    <dbReference type="NCBI Taxonomy" id="2782349"/>
    <lineage>
        <taxon>Bacteria</taxon>
        <taxon>Pseudomonadati</taxon>
        <taxon>Bacteroidota</taxon>
        <taxon>Cytophagia</taxon>
        <taxon>Cytophagales</taxon>
        <taxon>Chryseotaleaceae</taxon>
        <taxon>Chryseosolibacter</taxon>
    </lineage>
</organism>
<feature type="transmembrane region" description="Helical" evidence="6">
    <location>
        <begin position="72"/>
        <end position="92"/>
    </location>
</feature>
<dbReference type="Proteomes" id="UP001319200">
    <property type="component" value="Unassembled WGS sequence"/>
</dbReference>
<keyword evidence="3 6" id="KW-0812">Transmembrane</keyword>
<comment type="similarity">
    <text evidence="2">Belongs to the UPF0382 family.</text>
</comment>
<keyword evidence="4 6" id="KW-1133">Transmembrane helix</keyword>
<dbReference type="RefSeq" id="WP_254169913.1">
    <property type="nucleotide sequence ID" value="NZ_JAHESF010000061.1"/>
</dbReference>
<reference evidence="7 8" key="1">
    <citation type="submission" date="2021-05" db="EMBL/GenBank/DDBJ databases">
        <title>A Polyphasic approach of four new species of the genus Ohtaekwangia: Ohtaekwangia histidinii sp. nov., Ohtaekwangia cretensis sp. nov., Ohtaekwangia indiensis sp. nov., Ohtaekwangia reichenbachii sp. nov. from diverse environment.</title>
        <authorList>
            <person name="Octaviana S."/>
        </authorList>
    </citation>
    <scope>NUCLEOTIDE SEQUENCE [LARGE SCALE GENOMIC DNA]</scope>
    <source>
        <strain evidence="7 8">PWU4</strain>
    </source>
</reference>
<evidence type="ECO:0000313" key="8">
    <source>
        <dbReference type="Proteomes" id="UP001319200"/>
    </source>
</evidence>
<evidence type="ECO:0000256" key="5">
    <source>
        <dbReference type="ARBA" id="ARBA00023136"/>
    </source>
</evidence>
<protein>
    <submittedName>
        <fullName evidence="7">DUF423 domain-containing protein</fullName>
    </submittedName>
</protein>
<accession>A0AAP2GRJ2</accession>
<sequence length="125" mass="13350">MNQRTTILTGIFMAGLGVAIGAFGAHGLKELLARTGRADTFELAVRYQFYHAFALLITGLLMGSYRSSAIRYAAMFFAVGILFFSGSLYVLSLSGITVLGAVTPVGGVLFILGWIFLFLAVSKKG</sequence>
<comment type="caution">
    <text evidence="7">The sequence shown here is derived from an EMBL/GenBank/DDBJ whole genome shotgun (WGS) entry which is preliminary data.</text>
</comment>
<keyword evidence="8" id="KW-1185">Reference proteome</keyword>
<dbReference type="PANTHER" id="PTHR43461">
    <property type="entry name" value="TRANSMEMBRANE PROTEIN 256"/>
    <property type="match status" value="1"/>
</dbReference>
<dbReference type="EMBL" id="JAHESF010000061">
    <property type="protein sequence ID" value="MBT1701228.1"/>
    <property type="molecule type" value="Genomic_DNA"/>
</dbReference>
<proteinExistence type="inferred from homology"/>
<dbReference type="GO" id="GO:0005886">
    <property type="term" value="C:plasma membrane"/>
    <property type="evidence" value="ECO:0007669"/>
    <property type="project" value="TreeGrafter"/>
</dbReference>
<dbReference type="Pfam" id="PF04241">
    <property type="entry name" value="DUF423"/>
    <property type="match status" value="1"/>
</dbReference>
<evidence type="ECO:0000256" key="3">
    <source>
        <dbReference type="ARBA" id="ARBA00022692"/>
    </source>
</evidence>
<dbReference type="AlphaFoldDB" id="A0AAP2GRJ2"/>
<comment type="subcellular location">
    <subcellularLocation>
        <location evidence="1">Membrane</location>
        <topology evidence="1">Multi-pass membrane protein</topology>
    </subcellularLocation>
</comment>
<evidence type="ECO:0000256" key="6">
    <source>
        <dbReference type="SAM" id="Phobius"/>
    </source>
</evidence>
<keyword evidence="5 6" id="KW-0472">Membrane</keyword>
<evidence type="ECO:0000256" key="1">
    <source>
        <dbReference type="ARBA" id="ARBA00004141"/>
    </source>
</evidence>
<evidence type="ECO:0000256" key="4">
    <source>
        <dbReference type="ARBA" id="ARBA00022989"/>
    </source>
</evidence>